<gene>
    <name evidence="2" type="ORF">AB0K40_18105</name>
</gene>
<name>A0ABV3H4G5_9ACTN</name>
<proteinExistence type="predicted"/>
<dbReference type="RefSeq" id="WP_364450891.1">
    <property type="nucleotide sequence ID" value="NZ_JBFARM010000005.1"/>
</dbReference>
<evidence type="ECO:0000313" key="3">
    <source>
        <dbReference type="Proteomes" id="UP001552427"/>
    </source>
</evidence>
<dbReference type="EMBL" id="JBFARM010000005">
    <property type="protein sequence ID" value="MEV4287423.1"/>
    <property type="molecule type" value="Genomic_DNA"/>
</dbReference>
<protein>
    <recommendedName>
        <fullName evidence="4">WYL domain-containing protein</fullName>
    </recommendedName>
</protein>
<evidence type="ECO:0000313" key="2">
    <source>
        <dbReference type="EMBL" id="MEV4287423.1"/>
    </source>
</evidence>
<evidence type="ECO:0000256" key="1">
    <source>
        <dbReference type="SAM" id="MobiDB-lite"/>
    </source>
</evidence>
<sequence>MASIRRTRIGRWRATLRLPDGKPHSAPHTTRAEAEHGAGSTELTARPLAVCLSWSLAGLSIFIPEDLITMDLANELERALRQALDTEP</sequence>
<comment type="caution">
    <text evidence="2">The sequence shown here is derived from an EMBL/GenBank/DDBJ whole genome shotgun (WGS) entry which is preliminary data.</text>
</comment>
<evidence type="ECO:0008006" key="4">
    <source>
        <dbReference type="Google" id="ProtNLM"/>
    </source>
</evidence>
<accession>A0ABV3H4G5</accession>
<reference evidence="2 3" key="1">
    <citation type="submission" date="2024-06" db="EMBL/GenBank/DDBJ databases">
        <title>The Natural Products Discovery Center: Release of the First 8490 Sequenced Strains for Exploring Actinobacteria Biosynthetic Diversity.</title>
        <authorList>
            <person name="Kalkreuter E."/>
            <person name="Kautsar S.A."/>
            <person name="Yang D."/>
            <person name="Bader C.D."/>
            <person name="Teijaro C.N."/>
            <person name="Fluegel L."/>
            <person name="Davis C.M."/>
            <person name="Simpson J.R."/>
            <person name="Lauterbach L."/>
            <person name="Steele A.D."/>
            <person name="Gui C."/>
            <person name="Meng S."/>
            <person name="Li G."/>
            <person name="Viehrig K."/>
            <person name="Ye F."/>
            <person name="Su P."/>
            <person name="Kiefer A.F."/>
            <person name="Nichols A."/>
            <person name="Cepeda A.J."/>
            <person name="Yan W."/>
            <person name="Fan B."/>
            <person name="Jiang Y."/>
            <person name="Adhikari A."/>
            <person name="Zheng C.-J."/>
            <person name="Schuster L."/>
            <person name="Cowan T.M."/>
            <person name="Smanski M.J."/>
            <person name="Chevrette M.G."/>
            <person name="De Carvalho L.P.S."/>
            <person name="Shen B."/>
        </authorList>
    </citation>
    <scope>NUCLEOTIDE SEQUENCE [LARGE SCALE GENOMIC DNA]</scope>
    <source>
        <strain evidence="2 3">NPDC049574</strain>
    </source>
</reference>
<keyword evidence="3" id="KW-1185">Reference proteome</keyword>
<organism evidence="2 3">
    <name type="scientific">Nonomuraea bangladeshensis</name>
    <dbReference type="NCBI Taxonomy" id="404385"/>
    <lineage>
        <taxon>Bacteria</taxon>
        <taxon>Bacillati</taxon>
        <taxon>Actinomycetota</taxon>
        <taxon>Actinomycetes</taxon>
        <taxon>Streptosporangiales</taxon>
        <taxon>Streptosporangiaceae</taxon>
        <taxon>Nonomuraea</taxon>
    </lineage>
</organism>
<dbReference type="Proteomes" id="UP001552427">
    <property type="component" value="Unassembled WGS sequence"/>
</dbReference>
<feature type="region of interest" description="Disordered" evidence="1">
    <location>
        <begin position="17"/>
        <end position="41"/>
    </location>
</feature>